<dbReference type="PRINTS" id="PR00455">
    <property type="entry name" value="HTHTETR"/>
</dbReference>
<dbReference type="InterPro" id="IPR050109">
    <property type="entry name" value="HTH-type_TetR-like_transc_reg"/>
</dbReference>
<dbReference type="InterPro" id="IPR009057">
    <property type="entry name" value="Homeodomain-like_sf"/>
</dbReference>
<dbReference type="EMBL" id="UGRU01000001">
    <property type="protein sequence ID" value="SUA42251.1"/>
    <property type="molecule type" value="Genomic_DNA"/>
</dbReference>
<dbReference type="RefSeq" id="WP_227995359.1">
    <property type="nucleotide sequence ID" value="NZ_JAJFOE010000001.1"/>
</dbReference>
<gene>
    <name evidence="6" type="primary">kstR_6</name>
    <name evidence="6" type="ORF">NCTC13184_01604</name>
</gene>
<keyword evidence="2 4" id="KW-0238">DNA-binding</keyword>
<dbReference type="AlphaFoldDB" id="A0A378WP74"/>
<dbReference type="Pfam" id="PF00440">
    <property type="entry name" value="TetR_N"/>
    <property type="match status" value="1"/>
</dbReference>
<dbReference type="SUPFAM" id="SSF46689">
    <property type="entry name" value="Homeodomain-like"/>
    <property type="match status" value="1"/>
</dbReference>
<dbReference type="PANTHER" id="PTHR30055">
    <property type="entry name" value="HTH-TYPE TRANSCRIPTIONAL REGULATOR RUTR"/>
    <property type="match status" value="1"/>
</dbReference>
<dbReference type="PANTHER" id="PTHR30055:SF234">
    <property type="entry name" value="HTH-TYPE TRANSCRIPTIONAL REGULATOR BETI"/>
    <property type="match status" value="1"/>
</dbReference>
<dbReference type="PROSITE" id="PS50977">
    <property type="entry name" value="HTH_TETR_2"/>
    <property type="match status" value="1"/>
</dbReference>
<dbReference type="InterPro" id="IPR001647">
    <property type="entry name" value="HTH_TetR"/>
</dbReference>
<keyword evidence="1" id="KW-0805">Transcription regulation</keyword>
<dbReference type="GO" id="GO:0003700">
    <property type="term" value="F:DNA-binding transcription factor activity"/>
    <property type="evidence" value="ECO:0007669"/>
    <property type="project" value="TreeGrafter"/>
</dbReference>
<accession>A0A378WP74</accession>
<protein>
    <submittedName>
        <fullName evidence="6">HTH-type transcriptional repressor KstR</fullName>
    </submittedName>
</protein>
<dbReference type="Proteomes" id="UP000255082">
    <property type="component" value="Unassembled WGS sequence"/>
</dbReference>
<evidence type="ECO:0000259" key="5">
    <source>
        <dbReference type="PROSITE" id="PS50977"/>
    </source>
</evidence>
<dbReference type="GO" id="GO:0000976">
    <property type="term" value="F:transcription cis-regulatory region binding"/>
    <property type="evidence" value="ECO:0007669"/>
    <property type="project" value="TreeGrafter"/>
</dbReference>
<feature type="domain" description="HTH tetR-type" evidence="5">
    <location>
        <begin position="18"/>
        <end position="78"/>
    </location>
</feature>
<evidence type="ECO:0000313" key="7">
    <source>
        <dbReference type="Proteomes" id="UP000255082"/>
    </source>
</evidence>
<evidence type="ECO:0000256" key="1">
    <source>
        <dbReference type="ARBA" id="ARBA00023015"/>
    </source>
</evidence>
<proteinExistence type="predicted"/>
<sequence length="218" mass="23654">MASTQQSQQVGRRARNMREKQSRIFEVAARLFAEHGFAAVTTQQISDRADIAAGTLFRYASSKGQLLLMVYNEDFRSALETGARRARDIADPVGAITALLRPILVAAARNTENTIAYQRELLFGPPEETYREQGLALVARLESVLAEILLTAVADSGEPTAAQREAARLAGRSLFAVLHMALVRPSTGIHPHHDPIDDLHAQIAQLVAGFRSAAATGI</sequence>
<evidence type="ECO:0000313" key="6">
    <source>
        <dbReference type="EMBL" id="SUA42251.1"/>
    </source>
</evidence>
<keyword evidence="3" id="KW-0804">Transcription</keyword>
<evidence type="ECO:0000256" key="4">
    <source>
        <dbReference type="PROSITE-ProRule" id="PRU00335"/>
    </source>
</evidence>
<organism evidence="6 7">
    <name type="scientific">Nocardia africana</name>
    <dbReference type="NCBI Taxonomy" id="134964"/>
    <lineage>
        <taxon>Bacteria</taxon>
        <taxon>Bacillati</taxon>
        <taxon>Actinomycetota</taxon>
        <taxon>Actinomycetes</taxon>
        <taxon>Mycobacteriales</taxon>
        <taxon>Nocardiaceae</taxon>
        <taxon>Nocardia</taxon>
    </lineage>
</organism>
<name>A0A378WP74_9NOCA</name>
<dbReference type="Gene3D" id="1.10.357.10">
    <property type="entry name" value="Tetracycline Repressor, domain 2"/>
    <property type="match status" value="1"/>
</dbReference>
<feature type="DNA-binding region" description="H-T-H motif" evidence="4">
    <location>
        <begin position="41"/>
        <end position="60"/>
    </location>
</feature>
<evidence type="ECO:0000256" key="3">
    <source>
        <dbReference type="ARBA" id="ARBA00023163"/>
    </source>
</evidence>
<reference evidence="6 7" key="1">
    <citation type="submission" date="2018-06" db="EMBL/GenBank/DDBJ databases">
        <authorList>
            <consortium name="Pathogen Informatics"/>
            <person name="Doyle S."/>
        </authorList>
    </citation>
    <scope>NUCLEOTIDE SEQUENCE [LARGE SCALE GENOMIC DNA]</scope>
    <source>
        <strain evidence="6 7">NCTC13184</strain>
    </source>
</reference>
<evidence type="ECO:0000256" key="2">
    <source>
        <dbReference type="ARBA" id="ARBA00023125"/>
    </source>
</evidence>